<gene>
    <name evidence="6" type="ORF">BN990_03705</name>
</gene>
<reference evidence="6 7" key="1">
    <citation type="submission" date="2014-03" db="EMBL/GenBank/DDBJ databases">
        <authorList>
            <person name="Urmite Genomes U."/>
        </authorList>
    </citation>
    <scope>NUCLEOTIDE SEQUENCE [LARGE SCALE GENOMIC DNA]</scope>
    <source>
        <strain evidence="6 7">Vm-5</strain>
    </source>
</reference>
<sequence length="77" mass="8784">MDKATWVRTIVLLLALINQFLIAFNLHPIPGSQERWGEVISLLFTAVASGWAWFKNNYVTVKGKQQQQVLKQSKLIS</sequence>
<dbReference type="RefSeq" id="WP_021290397.1">
    <property type="nucleotide sequence ID" value="NZ_BNER01000009.1"/>
</dbReference>
<dbReference type="AlphaFoldDB" id="A0A024QFQ6"/>
<comment type="subcellular location">
    <subcellularLocation>
        <location evidence="1">Membrane</location>
    </subcellularLocation>
</comment>
<evidence type="ECO:0000313" key="7">
    <source>
        <dbReference type="Proteomes" id="UP000028875"/>
    </source>
</evidence>
<dbReference type="Proteomes" id="UP000028875">
    <property type="component" value="Unassembled WGS sequence"/>
</dbReference>
<dbReference type="eggNOG" id="ENOG5033B7V">
    <property type="taxonomic scope" value="Bacteria"/>
</dbReference>
<evidence type="ECO:0000256" key="3">
    <source>
        <dbReference type="ARBA" id="ARBA00022989"/>
    </source>
</evidence>
<dbReference type="STRING" id="1462526.BN990_03705"/>
<evidence type="ECO:0000256" key="5">
    <source>
        <dbReference type="SAM" id="Phobius"/>
    </source>
</evidence>
<protein>
    <submittedName>
        <fullName evidence="6">Holin, SPP1 family</fullName>
    </submittedName>
</protein>
<keyword evidence="7" id="KW-1185">Reference proteome</keyword>
<dbReference type="OrthoDB" id="2405362at2"/>
<proteinExistence type="predicted"/>
<evidence type="ECO:0000256" key="1">
    <source>
        <dbReference type="ARBA" id="ARBA00004370"/>
    </source>
</evidence>
<dbReference type="EMBL" id="CCDP010000002">
    <property type="protein sequence ID" value="CDQ41339.1"/>
    <property type="molecule type" value="Genomic_DNA"/>
</dbReference>
<dbReference type="Pfam" id="PF04688">
    <property type="entry name" value="Holin_SPP1"/>
    <property type="match status" value="1"/>
</dbReference>
<organism evidence="6 7">
    <name type="scientific">Virgibacillus massiliensis</name>
    <dbReference type="NCBI Taxonomy" id="1462526"/>
    <lineage>
        <taxon>Bacteria</taxon>
        <taxon>Bacillati</taxon>
        <taxon>Bacillota</taxon>
        <taxon>Bacilli</taxon>
        <taxon>Bacillales</taxon>
        <taxon>Bacillaceae</taxon>
        <taxon>Virgibacillus</taxon>
    </lineage>
</organism>
<evidence type="ECO:0000313" key="6">
    <source>
        <dbReference type="EMBL" id="CDQ41339.1"/>
    </source>
</evidence>
<feature type="transmembrane region" description="Helical" evidence="5">
    <location>
        <begin position="36"/>
        <end position="54"/>
    </location>
</feature>
<accession>A0A024QFQ6</accession>
<name>A0A024QFQ6_9BACI</name>
<reference evidence="7" key="2">
    <citation type="submission" date="2014-05" db="EMBL/GenBank/DDBJ databases">
        <title>Draft genome sequence of Virgibacillus massiliensis Vm-5.</title>
        <authorList>
            <person name="Khelaifia S."/>
            <person name="Croce O."/>
            <person name="Lagier J.C."/>
            <person name="Raoult D."/>
        </authorList>
    </citation>
    <scope>NUCLEOTIDE SEQUENCE [LARGE SCALE GENOMIC DNA]</scope>
    <source>
        <strain evidence="7">Vm-5</strain>
    </source>
</reference>
<keyword evidence="3 5" id="KW-1133">Transmembrane helix</keyword>
<keyword evidence="4 5" id="KW-0472">Membrane</keyword>
<comment type="caution">
    <text evidence="6">The sequence shown here is derived from an EMBL/GenBank/DDBJ whole genome shotgun (WGS) entry which is preliminary data.</text>
</comment>
<dbReference type="NCBIfam" id="TIGR01592">
    <property type="entry name" value="holin_SPP1"/>
    <property type="match status" value="1"/>
</dbReference>
<keyword evidence="2 5" id="KW-0812">Transmembrane</keyword>
<evidence type="ECO:0000256" key="2">
    <source>
        <dbReference type="ARBA" id="ARBA00022692"/>
    </source>
</evidence>
<feature type="transmembrane region" description="Helical" evidence="5">
    <location>
        <begin position="6"/>
        <end position="24"/>
    </location>
</feature>
<evidence type="ECO:0000256" key="4">
    <source>
        <dbReference type="ARBA" id="ARBA00023136"/>
    </source>
</evidence>
<dbReference type="InterPro" id="IPR006479">
    <property type="entry name" value="Holin"/>
</dbReference>
<dbReference type="GO" id="GO:0016020">
    <property type="term" value="C:membrane"/>
    <property type="evidence" value="ECO:0007669"/>
    <property type="project" value="UniProtKB-SubCell"/>
</dbReference>